<proteinExistence type="predicted"/>
<dbReference type="KEGG" id="gbc:GbCGDNIH3_1577"/>
<dbReference type="Proteomes" id="UP000019438">
    <property type="component" value="Chromosome"/>
</dbReference>
<dbReference type="AlphaFoldDB" id="A0AAN0VGF5"/>
<organism evidence="1 2">
    <name type="scientific">Granulibacter bethesdensis</name>
    <dbReference type="NCBI Taxonomy" id="364410"/>
    <lineage>
        <taxon>Bacteria</taxon>
        <taxon>Pseudomonadati</taxon>
        <taxon>Pseudomonadota</taxon>
        <taxon>Alphaproteobacteria</taxon>
        <taxon>Acetobacterales</taxon>
        <taxon>Acetobacteraceae</taxon>
        <taxon>Granulibacter</taxon>
    </lineage>
</organism>
<sequence length="106" mass="11112">MDTLGTALSRLEGLQLRIGPREREGEREDNQTGEVAAAVAAEFGSVTTAARPYLRAFTDAQAGSIADACAEAAALALEGGEPEEWLLDQISAMVDGRFPVSMGDEA</sequence>
<protein>
    <submittedName>
        <fullName evidence="1">Uncharacterized protein</fullName>
    </submittedName>
</protein>
<dbReference type="EMBL" id="CP003181">
    <property type="protein sequence ID" value="AHJ63464.1"/>
    <property type="molecule type" value="Genomic_DNA"/>
</dbReference>
<accession>A0AAN0VGF5</accession>
<evidence type="ECO:0000313" key="2">
    <source>
        <dbReference type="Proteomes" id="UP000019438"/>
    </source>
</evidence>
<evidence type="ECO:0000313" key="1">
    <source>
        <dbReference type="EMBL" id="AHJ63464.1"/>
    </source>
</evidence>
<reference evidence="2" key="1">
    <citation type="submission" date="2012-06" db="EMBL/GenBank/DDBJ databases">
        <title>Genome analysis of multiple Granulibacter bethesdensis isolates demonstrates substantial genome diversity.</title>
        <authorList>
            <person name="Greenberg D.E."/>
            <person name="Porcella S.F."/>
            <person name="Zarember K."/>
            <person name="Zelazny A.M."/>
            <person name="Bruno D."/>
            <person name="Martens C."/>
            <person name="Barbian K.D."/>
            <person name="Jaske E."/>
            <person name="Holland S.M."/>
        </authorList>
    </citation>
    <scope>NUCLEOTIDE SEQUENCE [LARGE SCALE GENOMIC DNA]</scope>
    <source>
        <strain evidence="2">CGDNIH3</strain>
    </source>
</reference>
<gene>
    <name evidence="1" type="ORF">GbCGDNIH3_1577</name>
</gene>
<name>A0AAN0VGF5_9PROT</name>
<dbReference type="RefSeq" id="WP_025286988.1">
    <property type="nucleotide sequence ID" value="NZ_CP003181.2"/>
</dbReference>